<dbReference type="PANTHER" id="PTHR36510:SF1">
    <property type="entry name" value="GLUTAMATE--CYSTEINE LIGASE 2-RELATED"/>
    <property type="match status" value="1"/>
</dbReference>
<keyword evidence="1 5" id="KW-0436">Ligase</keyword>
<name>A0ABY4G097_9MICO</name>
<dbReference type="InterPro" id="IPR006336">
    <property type="entry name" value="GCS2"/>
</dbReference>
<dbReference type="SUPFAM" id="SSF55931">
    <property type="entry name" value="Glutamine synthetase/guanido kinase"/>
    <property type="match status" value="1"/>
</dbReference>
<comment type="function">
    <text evidence="5">ATP-dependent carboxylate-amine ligase which exhibits weak glutamate--cysteine ligase activity.</text>
</comment>
<accession>A0ABY4G097</accession>
<reference evidence="6 7" key="1">
    <citation type="submission" date="2022-04" db="EMBL/GenBank/DDBJ databases">
        <title>Leucobacter sp. isolated from rhizosphere of onion.</title>
        <authorList>
            <person name="Won M."/>
            <person name="Lee C.-M."/>
            <person name="Woen H.-Y."/>
            <person name="Kwon S.-W."/>
        </authorList>
    </citation>
    <scope>NUCLEOTIDE SEQUENCE [LARGE SCALE GENOMIC DNA]</scope>
    <source>
        <strain evidence="6 7">H25R-14</strain>
    </source>
</reference>
<dbReference type="Proteomes" id="UP000831775">
    <property type="component" value="Chromosome"/>
</dbReference>
<evidence type="ECO:0000256" key="3">
    <source>
        <dbReference type="ARBA" id="ARBA00022840"/>
    </source>
</evidence>
<dbReference type="PANTHER" id="PTHR36510">
    <property type="entry name" value="GLUTAMATE--CYSTEINE LIGASE 2-RELATED"/>
    <property type="match status" value="1"/>
</dbReference>
<gene>
    <name evidence="6" type="ORF">MUN76_14545</name>
</gene>
<dbReference type="InterPro" id="IPR050141">
    <property type="entry name" value="GCL_type2/YbdK_subfam"/>
</dbReference>
<dbReference type="EMBL" id="CP095043">
    <property type="protein sequence ID" value="UOQ61941.1"/>
    <property type="molecule type" value="Genomic_DNA"/>
</dbReference>
<organism evidence="6 7">
    <name type="scientific">Leucobacter rhizosphaerae</name>
    <dbReference type="NCBI Taxonomy" id="2932245"/>
    <lineage>
        <taxon>Bacteria</taxon>
        <taxon>Bacillati</taxon>
        <taxon>Actinomycetota</taxon>
        <taxon>Actinomycetes</taxon>
        <taxon>Micrococcales</taxon>
        <taxon>Microbacteriaceae</taxon>
        <taxon>Leucobacter</taxon>
    </lineage>
</organism>
<evidence type="ECO:0000256" key="4">
    <source>
        <dbReference type="ARBA" id="ARBA00048819"/>
    </source>
</evidence>
<evidence type="ECO:0000313" key="6">
    <source>
        <dbReference type="EMBL" id="UOQ61941.1"/>
    </source>
</evidence>
<comment type="catalytic activity">
    <reaction evidence="4 5">
        <text>L-cysteine + L-glutamate + ATP = gamma-L-glutamyl-L-cysteine + ADP + phosphate + H(+)</text>
        <dbReference type="Rhea" id="RHEA:13285"/>
        <dbReference type="ChEBI" id="CHEBI:15378"/>
        <dbReference type="ChEBI" id="CHEBI:29985"/>
        <dbReference type="ChEBI" id="CHEBI:30616"/>
        <dbReference type="ChEBI" id="CHEBI:35235"/>
        <dbReference type="ChEBI" id="CHEBI:43474"/>
        <dbReference type="ChEBI" id="CHEBI:58173"/>
        <dbReference type="ChEBI" id="CHEBI:456216"/>
        <dbReference type="EC" id="6.3.2.2"/>
    </reaction>
</comment>
<dbReference type="InterPro" id="IPR014746">
    <property type="entry name" value="Gln_synth/guanido_kin_cat_dom"/>
</dbReference>
<evidence type="ECO:0000256" key="1">
    <source>
        <dbReference type="ARBA" id="ARBA00022598"/>
    </source>
</evidence>
<evidence type="ECO:0000256" key="2">
    <source>
        <dbReference type="ARBA" id="ARBA00022741"/>
    </source>
</evidence>
<dbReference type="NCBIfam" id="NF010041">
    <property type="entry name" value="PRK13517.1-1"/>
    <property type="match status" value="1"/>
</dbReference>
<dbReference type="EC" id="6.3.2.2" evidence="5"/>
<keyword evidence="3 5" id="KW-0067">ATP-binding</keyword>
<dbReference type="NCBIfam" id="TIGR02050">
    <property type="entry name" value="gshA_cyan_rel"/>
    <property type="match status" value="1"/>
</dbReference>
<dbReference type="InterPro" id="IPR011793">
    <property type="entry name" value="YbdK"/>
</dbReference>
<dbReference type="HAMAP" id="MF_01609">
    <property type="entry name" value="Glu_cys_ligase_2"/>
    <property type="match status" value="1"/>
</dbReference>
<evidence type="ECO:0000256" key="5">
    <source>
        <dbReference type="HAMAP-Rule" id="MF_01609"/>
    </source>
</evidence>
<sequence length="386" mass="42298">MLLVDASTMAPMPVAEQIIQSIGPLKPDAMRVSAELQREQLELITAPQRTFSAQLRSIRSSRAAVDEAAQRLGARLAAIGTAPDLEWPHLYPDDRYERVSAQFQRTTDRHLTNGFHVHVAIGSRDEGVAVIDRIRPWLHALLALSANSPFWRARDSGYASYRYQAWSQWPTSGPTEVFGSVAAYDEHRAALLRTSVPLDRGMLYFDARLCDRFPTVEIRVADVCTDATHAAAIAALVRALVETCARDWHRGLDPDPVPGAVLRLWAWHASRYGVTGELADPLTGRMVPARAAVDRLLATVRPVLVDLGEWAEVRAVIEEIIRVGGGASLQRAALGQAGDLASMTRELVEATTARCTTREWSAVEDPPAPVVALRGRRPGAGRTRSA</sequence>
<dbReference type="Gene3D" id="3.30.590.20">
    <property type="match status" value="1"/>
</dbReference>
<evidence type="ECO:0000313" key="7">
    <source>
        <dbReference type="Proteomes" id="UP000831775"/>
    </source>
</evidence>
<keyword evidence="2 5" id="KW-0547">Nucleotide-binding</keyword>
<dbReference type="Pfam" id="PF04107">
    <property type="entry name" value="GCS2"/>
    <property type="match status" value="1"/>
</dbReference>
<proteinExistence type="inferred from homology"/>
<keyword evidence="7" id="KW-1185">Reference proteome</keyword>
<protein>
    <recommendedName>
        <fullName evidence="5">Putative glutamate--cysteine ligase 2</fullName>
        <ecNumber evidence="5">6.3.2.2</ecNumber>
    </recommendedName>
    <alternativeName>
        <fullName evidence="5">Gamma-glutamylcysteine synthetase 2</fullName>
        <shortName evidence="5">GCS 2</shortName>
        <shortName evidence="5">Gamma-GCS 2</shortName>
    </alternativeName>
</protein>
<comment type="similarity">
    <text evidence="5">Belongs to the glutamate--cysteine ligase type 2 family. YbdK subfamily.</text>
</comment>
<dbReference type="GO" id="GO:0004357">
    <property type="term" value="F:glutamate-cysteine ligase activity"/>
    <property type="evidence" value="ECO:0007669"/>
    <property type="project" value="UniProtKB-EC"/>
</dbReference>